<organism evidence="1 2">
    <name type="scientific">Brevibacillus fortis</name>
    <dbReference type="NCBI Taxonomy" id="2126352"/>
    <lineage>
        <taxon>Bacteria</taxon>
        <taxon>Bacillati</taxon>
        <taxon>Bacillota</taxon>
        <taxon>Bacilli</taxon>
        <taxon>Bacillales</taxon>
        <taxon>Paenibacillaceae</taxon>
        <taxon>Brevibacillus</taxon>
    </lineage>
</organism>
<dbReference type="Proteomes" id="UP000240419">
    <property type="component" value="Unassembled WGS sequence"/>
</dbReference>
<reference evidence="1 2" key="1">
    <citation type="submission" date="2018-03" db="EMBL/GenBank/DDBJ databases">
        <title>Brevisbacillus phylogenomics.</title>
        <authorList>
            <person name="Dunlap C."/>
        </authorList>
    </citation>
    <scope>NUCLEOTIDE SEQUENCE [LARGE SCALE GENOMIC DNA]</scope>
    <source>
        <strain evidence="1 2">NRRL NRS-1210</strain>
    </source>
</reference>
<name>A0A2P7UW84_9BACL</name>
<sequence length="291" mass="33317">MNIELRRLLEEDQRDLKNTPVNRVERDILRRNRVRGILSEGGVTEGIDYFHAALIFQHGDSLNDWFQAHELAKKASELGYFEARWLAAVALDRWLVWQGRPAKYGNQLIPFGGTYRLPCVDPVTTDEERKKWGIATLADLLAFHGLRGFASIEKENIVSAAVEGFQINLVRLNRHLVHSPNLEGVHCGFDEENRTILENSYGWRWVIDNMGDFITCWLSLPYAPKIAHIVTGEESPTFEITEYQNRPAIWVKCNGLLTLYFLKQEEIWAVSGRDRNDIVKISSKVGVHTGT</sequence>
<protein>
    <submittedName>
        <fullName evidence="1">Uncharacterized protein</fullName>
    </submittedName>
</protein>
<keyword evidence="2" id="KW-1185">Reference proteome</keyword>
<dbReference type="OrthoDB" id="9814760at2"/>
<evidence type="ECO:0000313" key="2">
    <source>
        <dbReference type="Proteomes" id="UP000240419"/>
    </source>
</evidence>
<dbReference type="EMBL" id="PXZM01000036">
    <property type="protein sequence ID" value="PSJ91222.1"/>
    <property type="molecule type" value="Genomic_DNA"/>
</dbReference>
<proteinExistence type="predicted"/>
<comment type="caution">
    <text evidence="1">The sequence shown here is derived from an EMBL/GenBank/DDBJ whole genome shotgun (WGS) entry which is preliminary data.</text>
</comment>
<dbReference type="RefSeq" id="WP_106840741.1">
    <property type="nucleotide sequence ID" value="NZ_JBCNIW010000025.1"/>
</dbReference>
<dbReference type="AlphaFoldDB" id="A0A2P7UW84"/>
<accession>A0A2P7UW84</accession>
<gene>
    <name evidence="1" type="ORF">C7R93_21560</name>
</gene>
<evidence type="ECO:0000313" key="1">
    <source>
        <dbReference type="EMBL" id="PSJ91222.1"/>
    </source>
</evidence>